<feature type="region of interest" description="Disordered" evidence="1">
    <location>
        <begin position="404"/>
        <end position="429"/>
    </location>
</feature>
<dbReference type="PANTHER" id="PTHR37162:SF1">
    <property type="entry name" value="BED-TYPE DOMAIN-CONTAINING PROTEIN"/>
    <property type="match status" value="1"/>
</dbReference>
<feature type="compositionally biased region" description="Basic and acidic residues" evidence="1">
    <location>
        <begin position="408"/>
        <end position="418"/>
    </location>
</feature>
<dbReference type="PANTHER" id="PTHR37162">
    <property type="entry name" value="HAT FAMILY DIMERISATION DOMAINCONTAINING PROTEIN-RELATED"/>
    <property type="match status" value="1"/>
</dbReference>
<evidence type="ECO:0008006" key="4">
    <source>
        <dbReference type="Google" id="ProtNLM"/>
    </source>
</evidence>
<dbReference type="InterPro" id="IPR012337">
    <property type="entry name" value="RNaseH-like_sf"/>
</dbReference>
<organism evidence="2 3">
    <name type="scientific">Merluccius polli</name>
    <name type="common">Benguela hake</name>
    <name type="synonym">Merluccius cadenati</name>
    <dbReference type="NCBI Taxonomy" id="89951"/>
    <lineage>
        <taxon>Eukaryota</taxon>
        <taxon>Metazoa</taxon>
        <taxon>Chordata</taxon>
        <taxon>Craniata</taxon>
        <taxon>Vertebrata</taxon>
        <taxon>Euteleostomi</taxon>
        <taxon>Actinopterygii</taxon>
        <taxon>Neopterygii</taxon>
        <taxon>Teleostei</taxon>
        <taxon>Neoteleostei</taxon>
        <taxon>Acanthomorphata</taxon>
        <taxon>Zeiogadaria</taxon>
        <taxon>Gadariae</taxon>
        <taxon>Gadiformes</taxon>
        <taxon>Gadoidei</taxon>
        <taxon>Merlucciidae</taxon>
        <taxon>Merluccius</taxon>
    </lineage>
</organism>
<dbReference type="Proteomes" id="UP001174136">
    <property type="component" value="Unassembled WGS sequence"/>
</dbReference>
<dbReference type="AlphaFoldDB" id="A0AA47NAB6"/>
<dbReference type="SUPFAM" id="SSF53098">
    <property type="entry name" value="Ribonuclease H-like"/>
    <property type="match status" value="1"/>
</dbReference>
<protein>
    <recommendedName>
        <fullName evidence="4">HAT C-terminal dimerisation domain-containing protein</fullName>
    </recommendedName>
</protein>
<comment type="caution">
    <text evidence="2">The sequence shown here is derived from an EMBL/GenBank/DDBJ whole genome shotgun (WGS) entry which is preliminary data.</text>
</comment>
<accession>A0AA47NAB6</accession>
<sequence length="467" mass="52434">MKENNLPFSVATDASNKGTTKCFPIVVRYFQSDEGIQHVLLDFYSDSNETSQAITDQLLAKLEMSGLDVKNMSAYAADNASVNYGKHNSVYQKLKQSQKDVLPANCLAHILHNATRYAARSLDLDAENAVLKVYSHFSIISKQNSKGVKEFCEWRTATCCGMLSPVRLRGNCAKIVWRCFGEERNEVSETYFLFLSHVLKVFSDTIEALEAKSFSITSFFKVKTELKQKLERRMKDRFFGFTVNSKLKQLPPCQSKKCEADFLSFYERAKKYISDRYDFSDTSFHSKVAKLGLTTAVPFEDYSAAVQACNLDIDMDGLYEEYAVVEGTISSPEMEGCHSGERYLKLFSKADVPLVNLRKVSAYIFSIPCSNAHTEHVFSMMTTAWRNERNRLDVDSVKAELQSLQDINRPRGSGDSEAMRGTSGTPPCPGDKALSWARDENILLLTSPGLPAFANGVGVDRKQMKVI</sequence>
<keyword evidence="3" id="KW-1185">Reference proteome</keyword>
<gene>
    <name evidence="2" type="ORF">N1851_002272</name>
</gene>
<name>A0AA47NAB6_MERPO</name>
<reference evidence="2" key="1">
    <citation type="journal article" date="2023" name="Front. Mar. Sci.">
        <title>A new Merluccius polli reference genome to investigate the effects of global change in West African waters.</title>
        <authorList>
            <person name="Mateo J.L."/>
            <person name="Blanco-Fernandez C."/>
            <person name="Garcia-Vazquez E."/>
            <person name="Machado-Schiaffino G."/>
        </authorList>
    </citation>
    <scope>NUCLEOTIDE SEQUENCE</scope>
    <source>
        <strain evidence="2">C29</strain>
        <tissue evidence="2">Fin</tissue>
    </source>
</reference>
<evidence type="ECO:0000313" key="2">
    <source>
        <dbReference type="EMBL" id="KAK0155368.1"/>
    </source>
</evidence>
<proteinExistence type="predicted"/>
<dbReference type="EMBL" id="JAOPHQ010000288">
    <property type="protein sequence ID" value="KAK0155368.1"/>
    <property type="molecule type" value="Genomic_DNA"/>
</dbReference>
<evidence type="ECO:0000256" key="1">
    <source>
        <dbReference type="SAM" id="MobiDB-lite"/>
    </source>
</evidence>
<evidence type="ECO:0000313" key="3">
    <source>
        <dbReference type="Proteomes" id="UP001174136"/>
    </source>
</evidence>